<evidence type="ECO:0000256" key="15">
    <source>
        <dbReference type="ARBA" id="ARBA00042568"/>
    </source>
</evidence>
<comment type="cofactor">
    <cofactor evidence="1 16 17">
        <name>pyridoxal 5'-phosphate</name>
        <dbReference type="ChEBI" id="CHEBI:597326"/>
    </cofactor>
</comment>
<evidence type="ECO:0000256" key="16">
    <source>
        <dbReference type="PIRSR" id="PIRSR602129-50"/>
    </source>
</evidence>
<dbReference type="PANTHER" id="PTHR42735">
    <property type="match status" value="1"/>
</dbReference>
<accession>A0A0N4VK89</accession>
<evidence type="ECO:0000256" key="17">
    <source>
        <dbReference type="RuleBase" id="RU000382"/>
    </source>
</evidence>
<comment type="pathway">
    <text evidence="3">Lipid metabolism; sphingolipid metabolism.</text>
</comment>
<dbReference type="FunFam" id="3.40.640.10:FF:000020">
    <property type="entry name" value="sphingosine-1-phosphate lyase 1"/>
    <property type="match status" value="1"/>
</dbReference>
<comment type="subcellular location">
    <subcellularLocation>
        <location evidence="2">Endoplasmic reticulum membrane</location>
        <topology evidence="2">Single-pass membrane protein</topology>
    </subcellularLocation>
</comment>
<dbReference type="STRING" id="51028.A0A0N4VK89"/>
<evidence type="ECO:0000313" key="19">
    <source>
        <dbReference type="Proteomes" id="UP000274131"/>
    </source>
</evidence>
<dbReference type="SUPFAM" id="SSF53383">
    <property type="entry name" value="PLP-dependent transferases"/>
    <property type="match status" value="1"/>
</dbReference>
<sequence length="580" mass="64655">MVYNANGIVSIATESFKSAKDYVNKILGKVEPWCLVVLTAAGTVAFIRIRHLLRQSDRPLWERINSPFRFKGYAFSIARKTAFVQKKLQGPILKTRCDLLKAIHKCDKERIFICELPPFGYENDKVLQIAARYKEMCEVDLKNGRASGAKYNNNDEKHAELLDKVSLHFNNIFHMYAYSNPLHPEVFPGCRKMEAELIRIVCGMYYGDRDSCGTMTTGGTESIMLAMLAYRNRAYAKGIRDPEILVPVTSHAAFDKAAAFFGIRIKHIPVTVNNAVDVRVMSEAISSETCALVCSAPCFPSGTIDDIEEISRIGHYYNIPVHVDACLGGFLLPFMEEAGYKLPLFDFRLPGVTSISCDTHKYGYAPKGSSVILYRSFEYLHYQYFSLPDWTGGLYITPTFAGSRCGASIALTWATLLSIGKEGYVARTKAIIECAHEIADGIRNIMFWQGTKCLRLFGSPDVSVVAFTSDVLNIYAVSDKMSLLGWNLNTLQNPPAIHICITLNTAYSEAAKDFLRDLRSVTEEVMNDPKKGEGSATASLYGLATAIPDKTLISEMTYEYLNAYYATPPVGYENELLQGV</sequence>
<name>A0A0N4VK89_ENTVE</name>
<dbReference type="GO" id="GO:0030170">
    <property type="term" value="F:pyridoxal phosphate binding"/>
    <property type="evidence" value="ECO:0007669"/>
    <property type="project" value="InterPro"/>
</dbReference>
<evidence type="ECO:0000256" key="1">
    <source>
        <dbReference type="ARBA" id="ARBA00001933"/>
    </source>
</evidence>
<dbReference type="Proteomes" id="UP000274131">
    <property type="component" value="Unassembled WGS sequence"/>
</dbReference>
<dbReference type="GO" id="GO:0005789">
    <property type="term" value="C:endoplasmic reticulum membrane"/>
    <property type="evidence" value="ECO:0007669"/>
    <property type="project" value="UniProtKB-SubCell"/>
</dbReference>
<dbReference type="Gene3D" id="3.90.1150.10">
    <property type="entry name" value="Aspartate Aminotransferase, domain 1"/>
    <property type="match status" value="1"/>
</dbReference>
<dbReference type="PANTHER" id="PTHR42735:SF6">
    <property type="entry name" value="SPHINGOSINE-1-PHOSPHATE LYASE 1"/>
    <property type="match status" value="1"/>
</dbReference>
<dbReference type="Gene3D" id="3.40.640.10">
    <property type="entry name" value="Type I PLP-dependent aspartate aminotransferase-like (Major domain)"/>
    <property type="match status" value="1"/>
</dbReference>
<dbReference type="InterPro" id="IPR002129">
    <property type="entry name" value="PyrdxlP-dep_de-COase"/>
</dbReference>
<evidence type="ECO:0000256" key="13">
    <source>
        <dbReference type="ARBA" id="ARBA00038302"/>
    </source>
</evidence>
<reference evidence="20" key="1">
    <citation type="submission" date="2017-02" db="UniProtKB">
        <authorList>
            <consortium name="WormBaseParasite"/>
        </authorList>
    </citation>
    <scope>IDENTIFICATION</scope>
</reference>
<keyword evidence="10" id="KW-0443">Lipid metabolism</keyword>
<keyword evidence="11" id="KW-0472">Membrane</keyword>
<evidence type="ECO:0000256" key="14">
    <source>
        <dbReference type="ARBA" id="ARBA00038965"/>
    </source>
</evidence>
<reference evidence="18 19" key="2">
    <citation type="submission" date="2018-10" db="EMBL/GenBank/DDBJ databases">
        <authorList>
            <consortium name="Pathogen Informatics"/>
        </authorList>
    </citation>
    <scope>NUCLEOTIDE SEQUENCE [LARGE SCALE GENOMIC DNA]</scope>
</reference>
<evidence type="ECO:0000313" key="18">
    <source>
        <dbReference type="EMBL" id="VDD95834.1"/>
    </source>
</evidence>
<dbReference type="InterPro" id="IPR015421">
    <property type="entry name" value="PyrdxlP-dep_Trfase_major"/>
</dbReference>
<organism evidence="20">
    <name type="scientific">Enterobius vermicularis</name>
    <name type="common">Human pinworm</name>
    <dbReference type="NCBI Taxonomy" id="51028"/>
    <lineage>
        <taxon>Eukaryota</taxon>
        <taxon>Metazoa</taxon>
        <taxon>Ecdysozoa</taxon>
        <taxon>Nematoda</taxon>
        <taxon>Chromadorea</taxon>
        <taxon>Rhabditida</taxon>
        <taxon>Spirurina</taxon>
        <taxon>Oxyuridomorpha</taxon>
        <taxon>Oxyuroidea</taxon>
        <taxon>Oxyuridae</taxon>
        <taxon>Enterobius</taxon>
    </lineage>
</organism>
<comment type="similarity">
    <text evidence="13">Belongs to the group II decarboxylase family. Sphingosine-1-phosphate lyase subfamily.</text>
</comment>
<proteinExistence type="inferred from homology"/>
<dbReference type="OrthoDB" id="10254570at2759"/>
<dbReference type="EMBL" id="UXUI01010973">
    <property type="protein sequence ID" value="VDD95834.1"/>
    <property type="molecule type" value="Genomic_DNA"/>
</dbReference>
<evidence type="ECO:0000256" key="9">
    <source>
        <dbReference type="ARBA" id="ARBA00022989"/>
    </source>
</evidence>
<dbReference type="EC" id="4.1.2.27" evidence="14"/>
<evidence type="ECO:0000256" key="12">
    <source>
        <dbReference type="ARBA" id="ARBA00023239"/>
    </source>
</evidence>
<feature type="modified residue" description="N6-(pyridoxal phosphate)lysine" evidence="16">
    <location>
        <position position="361"/>
    </location>
</feature>
<keyword evidence="7 16" id="KW-0663">Pyridoxal phosphate</keyword>
<evidence type="ECO:0000256" key="8">
    <source>
        <dbReference type="ARBA" id="ARBA00022919"/>
    </source>
</evidence>
<evidence type="ECO:0000256" key="4">
    <source>
        <dbReference type="ARBA" id="ARBA00004991"/>
    </source>
</evidence>
<dbReference type="InterPro" id="IPR050477">
    <property type="entry name" value="GrpII_AminoAcid_Decarb"/>
</dbReference>
<dbReference type="GO" id="GO:0008117">
    <property type="term" value="F:sphinganine-1-phosphate aldolase activity"/>
    <property type="evidence" value="ECO:0007669"/>
    <property type="project" value="UniProtKB-EC"/>
</dbReference>
<dbReference type="Gene3D" id="6.10.140.2150">
    <property type="match status" value="1"/>
</dbReference>
<comment type="pathway">
    <text evidence="4">Sphingolipid metabolism.</text>
</comment>
<evidence type="ECO:0000313" key="20">
    <source>
        <dbReference type="WBParaSite" id="EVEC_0001127701-mRNA-1"/>
    </source>
</evidence>
<keyword evidence="8" id="KW-0746">Sphingolipid metabolism</keyword>
<dbReference type="InterPro" id="IPR015424">
    <property type="entry name" value="PyrdxlP-dep_Trfase"/>
</dbReference>
<gene>
    <name evidence="18" type="ORF">EVEC_LOCUS10585</name>
</gene>
<keyword evidence="6" id="KW-0256">Endoplasmic reticulum</keyword>
<evidence type="ECO:0000256" key="7">
    <source>
        <dbReference type="ARBA" id="ARBA00022898"/>
    </source>
</evidence>
<protein>
    <recommendedName>
        <fullName evidence="14">sphinganine-1-phosphate aldolase</fullName>
        <ecNumber evidence="14">4.1.2.27</ecNumber>
    </recommendedName>
    <alternativeName>
        <fullName evidence="15">Sphingosine-1-phosphate aldolase</fullName>
    </alternativeName>
</protein>
<keyword evidence="12 17" id="KW-0456">Lyase</keyword>
<keyword evidence="19" id="KW-1185">Reference proteome</keyword>
<evidence type="ECO:0000256" key="3">
    <source>
        <dbReference type="ARBA" id="ARBA00004760"/>
    </source>
</evidence>
<dbReference type="WBParaSite" id="EVEC_0001127701-mRNA-1">
    <property type="protein sequence ID" value="EVEC_0001127701-mRNA-1"/>
    <property type="gene ID" value="EVEC_0001127701"/>
</dbReference>
<evidence type="ECO:0000256" key="2">
    <source>
        <dbReference type="ARBA" id="ARBA00004389"/>
    </source>
</evidence>
<keyword evidence="9" id="KW-1133">Transmembrane helix</keyword>
<evidence type="ECO:0000256" key="10">
    <source>
        <dbReference type="ARBA" id="ARBA00023098"/>
    </source>
</evidence>
<evidence type="ECO:0000256" key="6">
    <source>
        <dbReference type="ARBA" id="ARBA00022824"/>
    </source>
</evidence>
<dbReference type="AlphaFoldDB" id="A0A0N4VK89"/>
<evidence type="ECO:0000256" key="11">
    <source>
        <dbReference type="ARBA" id="ARBA00023136"/>
    </source>
</evidence>
<dbReference type="GO" id="GO:0030149">
    <property type="term" value="P:sphingolipid catabolic process"/>
    <property type="evidence" value="ECO:0007669"/>
    <property type="project" value="TreeGrafter"/>
</dbReference>
<dbReference type="Pfam" id="PF00282">
    <property type="entry name" value="Pyridoxal_deC"/>
    <property type="match status" value="1"/>
</dbReference>
<dbReference type="GO" id="GO:0019752">
    <property type="term" value="P:carboxylic acid metabolic process"/>
    <property type="evidence" value="ECO:0007669"/>
    <property type="project" value="InterPro"/>
</dbReference>
<dbReference type="InterPro" id="IPR015422">
    <property type="entry name" value="PyrdxlP-dep_Trfase_small"/>
</dbReference>
<evidence type="ECO:0000256" key="5">
    <source>
        <dbReference type="ARBA" id="ARBA00022692"/>
    </source>
</evidence>
<keyword evidence="5" id="KW-0812">Transmembrane</keyword>